<evidence type="ECO:0000313" key="1">
    <source>
        <dbReference type="EMBL" id="KLV23060.1"/>
    </source>
</evidence>
<dbReference type="AlphaFoldDB" id="A0A0J1L234"/>
<evidence type="ECO:0000313" key="2">
    <source>
        <dbReference type="Proteomes" id="UP000036045"/>
    </source>
</evidence>
<protein>
    <submittedName>
        <fullName evidence="1">Uncharacterized protein</fullName>
    </submittedName>
</protein>
<dbReference type="EMBL" id="LDPH01000027">
    <property type="protein sequence ID" value="KLV23060.1"/>
    <property type="molecule type" value="Genomic_DNA"/>
</dbReference>
<reference evidence="1 2" key="1">
    <citation type="submission" date="2015-05" db="EMBL/GenBank/DDBJ databases">
        <title>Whole genome sequence and identification of bacterial endophytes from Costus igneus.</title>
        <authorList>
            <person name="Lee Y.P."/>
            <person name="Gan H.M."/>
            <person name="Eng W."/>
            <person name="Wheatley M.S."/>
            <person name="Caraballo A."/>
            <person name="Polter S."/>
            <person name="Savka M.A."/>
            <person name="Hudson A.O."/>
        </authorList>
    </citation>
    <scope>NUCLEOTIDE SEQUENCE [LARGE SCALE GENOMIC DNA]</scope>
    <source>
        <strain evidence="1 2">RIT379</strain>
    </source>
</reference>
<dbReference type="PATRIC" id="fig|1397.4.peg.2804"/>
<organism evidence="1 2">
    <name type="scientific">Niallia circulans</name>
    <name type="common">Bacillus circulans</name>
    <dbReference type="NCBI Taxonomy" id="1397"/>
    <lineage>
        <taxon>Bacteria</taxon>
        <taxon>Bacillati</taxon>
        <taxon>Bacillota</taxon>
        <taxon>Bacilli</taxon>
        <taxon>Bacillales</taxon>
        <taxon>Bacillaceae</taxon>
        <taxon>Niallia</taxon>
    </lineage>
</organism>
<comment type="caution">
    <text evidence="1">The sequence shown here is derived from an EMBL/GenBank/DDBJ whole genome shotgun (WGS) entry which is preliminary data.</text>
</comment>
<dbReference type="InterPro" id="IPR054224">
    <property type="entry name" value="DUF6944"/>
</dbReference>
<proteinExistence type="predicted"/>
<accession>A0A0J1L234</accession>
<name>A0A0J1L234_NIACI</name>
<keyword evidence="2" id="KW-1185">Reference proteome</keyword>
<dbReference type="Proteomes" id="UP000036045">
    <property type="component" value="Unassembled WGS sequence"/>
</dbReference>
<dbReference type="RefSeq" id="WP_047944076.1">
    <property type="nucleotide sequence ID" value="NZ_CP053989.1"/>
</dbReference>
<sequence length="193" mass="20633">MNNNLQEIIGSVISAIGTIQAAISNTPQFNLNEIESYEWKLVGNVLQALGGSLSADGQGTESLEKLGDEIGAVGNSTVVTSLLLYKMCNTITEQKLIISGSWIQALGSFVGLIDEFFDSTDEGRIENIVGGFLQGIGNSLQAIGGIEELDNIGKKQYQNIGVIGSWIQASGSVLSLIGQIKEELEEIRQNINE</sequence>
<dbReference type="GeneID" id="56350544"/>
<gene>
    <name evidence="1" type="ORF">ABW02_20240</name>
</gene>
<dbReference type="Pfam" id="PF22116">
    <property type="entry name" value="DUF6944"/>
    <property type="match status" value="1"/>
</dbReference>
<dbReference type="OrthoDB" id="2927316at2"/>